<comment type="caution">
    <text evidence="2">The sequence shown here is derived from an EMBL/GenBank/DDBJ whole genome shotgun (WGS) entry which is preliminary data.</text>
</comment>
<gene>
    <name evidence="2" type="ORF">FNH09_33120</name>
</gene>
<feature type="region of interest" description="Disordered" evidence="1">
    <location>
        <begin position="297"/>
        <end position="379"/>
    </location>
</feature>
<dbReference type="RefSeq" id="WP_152893598.1">
    <property type="nucleotide sequence ID" value="NZ_VJZD01000185.1"/>
</dbReference>
<feature type="compositionally biased region" description="Low complexity" evidence="1">
    <location>
        <begin position="328"/>
        <end position="341"/>
    </location>
</feature>
<reference evidence="2 3" key="1">
    <citation type="submission" date="2019-07" db="EMBL/GenBank/DDBJ databases">
        <title>New species of Amycolatopsis and Streptomyces.</title>
        <authorList>
            <person name="Duangmal K."/>
            <person name="Teo W.F.A."/>
            <person name="Lipun K."/>
        </authorList>
    </citation>
    <scope>NUCLEOTIDE SEQUENCE [LARGE SCALE GENOMIC DNA]</scope>
    <source>
        <strain evidence="2 3">NBRC 109810</strain>
    </source>
</reference>
<dbReference type="AlphaFoldDB" id="A0A5N8VMC3"/>
<sequence>MAWNENKFNRDVQRGLDRIDRWDAVVGTDAVRNAYINFTDVMRREGELIRAGNAPANSGWENQAASVAARAELMDAFRAVDAFRVSAAWATDNRGADPAELAQARRDVAASSAENTAFWVKSTSRPAEQLGDTLEGSVGAGVFDQLTYGFDNARGEWSPSLWQLWNEMSPEFARGTRGVAQATVFEGLPEQCVLRSVEWPALNELIDQGQVDHLHVNVIRRNSGTGLLEQVGHYDVRSQQEFDHLPQVARTDSYIARQQREFVTQNVARAIERNRAGVQTTLDNFRRRWSNSGQDVEFVLSHPDGPGPDLSESPANLSRTQTNTSGQGRASSSGRRGSAASLMSRLETLEAEQQQRGSDTDSIFPGRRGSSAVPTPSLSRAQSYAISPGYGGLPATTVDQYMDPSSVATGYPPVSTSGYFDTTLPTTLPPISESHPMPALSETLGAFHFPVDDGYGYEDQGDQSFDGYDDRGDQSFDFPAAPVVDPTSFNPSTTRRTSRSTPSTRSVGSYGDDGADLARVNAHTGNSPERTPAAQEPAGETREPKKPKKSGKVAHPKLNAFFSGKKPPPGAGGATSSTGKVKKR</sequence>
<name>A0A5N8VMC3_9ACTN</name>
<accession>A0A5N8VMC3</accession>
<evidence type="ECO:0000313" key="3">
    <source>
        <dbReference type="Proteomes" id="UP000325849"/>
    </source>
</evidence>
<feature type="compositionally biased region" description="Low complexity" evidence="1">
    <location>
        <begin position="574"/>
        <end position="584"/>
    </location>
</feature>
<feature type="compositionally biased region" description="Basic residues" evidence="1">
    <location>
        <begin position="545"/>
        <end position="555"/>
    </location>
</feature>
<evidence type="ECO:0000313" key="2">
    <source>
        <dbReference type="EMBL" id="MPY35902.1"/>
    </source>
</evidence>
<dbReference type="Proteomes" id="UP000325849">
    <property type="component" value="Unassembled WGS sequence"/>
</dbReference>
<keyword evidence="3" id="KW-1185">Reference proteome</keyword>
<proteinExistence type="predicted"/>
<feature type="compositionally biased region" description="Low complexity" evidence="1">
    <location>
        <begin position="486"/>
        <end position="506"/>
    </location>
</feature>
<evidence type="ECO:0000256" key="1">
    <source>
        <dbReference type="SAM" id="MobiDB-lite"/>
    </source>
</evidence>
<dbReference type="OrthoDB" id="4170298at2"/>
<protein>
    <submittedName>
        <fullName evidence="2">Uncharacterized protein</fullName>
    </submittedName>
</protein>
<feature type="compositionally biased region" description="Polar residues" evidence="1">
    <location>
        <begin position="313"/>
        <end position="327"/>
    </location>
</feature>
<feature type="compositionally biased region" description="Polar residues" evidence="1">
    <location>
        <begin position="351"/>
        <end position="361"/>
    </location>
</feature>
<dbReference type="EMBL" id="VJZD01000185">
    <property type="protein sequence ID" value="MPY35902.1"/>
    <property type="molecule type" value="Genomic_DNA"/>
</dbReference>
<organism evidence="2 3">
    <name type="scientific">Streptomyces adustus</name>
    <dbReference type="NCBI Taxonomy" id="1609272"/>
    <lineage>
        <taxon>Bacteria</taxon>
        <taxon>Bacillati</taxon>
        <taxon>Actinomycetota</taxon>
        <taxon>Actinomycetes</taxon>
        <taxon>Kitasatosporales</taxon>
        <taxon>Streptomycetaceae</taxon>
        <taxon>Streptomyces</taxon>
    </lineage>
</organism>
<feature type="region of interest" description="Disordered" evidence="1">
    <location>
        <begin position="451"/>
        <end position="584"/>
    </location>
</feature>